<evidence type="ECO:0000259" key="13">
    <source>
        <dbReference type="PROSITE" id="PS50113"/>
    </source>
</evidence>
<dbReference type="NCBIfam" id="TIGR00229">
    <property type="entry name" value="sensory_box"/>
    <property type="match status" value="2"/>
</dbReference>
<dbReference type="InterPro" id="IPR001610">
    <property type="entry name" value="PAC"/>
</dbReference>
<dbReference type="InterPro" id="IPR001789">
    <property type="entry name" value="Sig_transdc_resp-reg_receiver"/>
</dbReference>
<dbReference type="Pfam" id="PF02518">
    <property type="entry name" value="HATPase_c"/>
    <property type="match status" value="1"/>
</dbReference>
<dbReference type="InterPro" id="IPR036097">
    <property type="entry name" value="HisK_dim/P_sf"/>
</dbReference>
<evidence type="ECO:0000313" key="14">
    <source>
        <dbReference type="EMBL" id="PXX47741.1"/>
    </source>
</evidence>
<dbReference type="InterPro" id="IPR011006">
    <property type="entry name" value="CheY-like_superfamily"/>
</dbReference>
<dbReference type="InterPro" id="IPR013767">
    <property type="entry name" value="PAS_fold"/>
</dbReference>
<dbReference type="PRINTS" id="PR00344">
    <property type="entry name" value="BCTRLSENSOR"/>
</dbReference>
<dbReference type="Gene3D" id="6.10.250.490">
    <property type="match status" value="1"/>
</dbReference>
<feature type="domain" description="Histidine kinase" evidence="10">
    <location>
        <begin position="288"/>
        <end position="511"/>
    </location>
</feature>
<dbReference type="EC" id="2.7.13.3" evidence="2"/>
<name>A0A318JFE2_9BURK</name>
<dbReference type="Proteomes" id="UP000247792">
    <property type="component" value="Unassembled WGS sequence"/>
</dbReference>
<dbReference type="SMART" id="SM00086">
    <property type="entry name" value="PAC"/>
    <property type="match status" value="2"/>
</dbReference>
<dbReference type="PANTHER" id="PTHR43065">
    <property type="entry name" value="SENSOR HISTIDINE KINASE"/>
    <property type="match status" value="1"/>
</dbReference>
<dbReference type="PANTHER" id="PTHR43065:SF49">
    <property type="entry name" value="HISTIDINE KINASE"/>
    <property type="match status" value="1"/>
</dbReference>
<dbReference type="Pfam" id="PF00072">
    <property type="entry name" value="Response_reg"/>
    <property type="match status" value="1"/>
</dbReference>
<accession>A0A318JFE2</accession>
<evidence type="ECO:0000256" key="8">
    <source>
        <dbReference type="ARBA" id="ARBA00023012"/>
    </source>
</evidence>
<dbReference type="SMART" id="SM00091">
    <property type="entry name" value="PAS"/>
    <property type="match status" value="2"/>
</dbReference>
<dbReference type="SUPFAM" id="SSF47384">
    <property type="entry name" value="Homodimeric domain of signal transducing histidine kinase"/>
    <property type="match status" value="1"/>
</dbReference>
<dbReference type="InterPro" id="IPR036890">
    <property type="entry name" value="HATPase_C_sf"/>
</dbReference>
<dbReference type="SUPFAM" id="SSF55785">
    <property type="entry name" value="PYP-like sensor domain (PAS domain)"/>
    <property type="match status" value="2"/>
</dbReference>
<feature type="domain" description="PAS" evidence="12">
    <location>
        <begin position="141"/>
        <end position="198"/>
    </location>
</feature>
<feature type="modified residue" description="4-aspartylphosphate" evidence="9">
    <location>
        <position position="581"/>
    </location>
</feature>
<dbReference type="SMART" id="SM00387">
    <property type="entry name" value="HATPase_c"/>
    <property type="match status" value="1"/>
</dbReference>
<evidence type="ECO:0000259" key="12">
    <source>
        <dbReference type="PROSITE" id="PS50112"/>
    </source>
</evidence>
<dbReference type="Gene3D" id="3.40.50.2300">
    <property type="match status" value="1"/>
</dbReference>
<comment type="caution">
    <text evidence="14">The sequence shown here is derived from an EMBL/GenBank/DDBJ whole genome shotgun (WGS) entry which is preliminary data.</text>
</comment>
<dbReference type="InterPro" id="IPR004358">
    <property type="entry name" value="Sig_transdc_His_kin-like_C"/>
</dbReference>
<dbReference type="RefSeq" id="WP_110254079.1">
    <property type="nucleotide sequence ID" value="NZ_QJKB01000001.1"/>
</dbReference>
<feature type="domain" description="PAC" evidence="13">
    <location>
        <begin position="89"/>
        <end position="140"/>
    </location>
</feature>
<evidence type="ECO:0000256" key="4">
    <source>
        <dbReference type="ARBA" id="ARBA00022679"/>
    </source>
</evidence>
<keyword evidence="4" id="KW-0808">Transferase</keyword>
<dbReference type="GO" id="GO:0006355">
    <property type="term" value="P:regulation of DNA-templated transcription"/>
    <property type="evidence" value="ECO:0007669"/>
    <property type="project" value="InterPro"/>
</dbReference>
<dbReference type="InterPro" id="IPR003594">
    <property type="entry name" value="HATPase_dom"/>
</dbReference>
<dbReference type="EMBL" id="QJKB01000001">
    <property type="protein sequence ID" value="PXX47741.1"/>
    <property type="molecule type" value="Genomic_DNA"/>
</dbReference>
<dbReference type="GO" id="GO:0005524">
    <property type="term" value="F:ATP binding"/>
    <property type="evidence" value="ECO:0007669"/>
    <property type="project" value="UniProtKB-KW"/>
</dbReference>
<dbReference type="PROSITE" id="PS50110">
    <property type="entry name" value="RESPONSE_REGULATORY"/>
    <property type="match status" value="1"/>
</dbReference>
<dbReference type="SUPFAM" id="SSF52172">
    <property type="entry name" value="CheY-like"/>
    <property type="match status" value="1"/>
</dbReference>
<feature type="domain" description="PAC" evidence="13">
    <location>
        <begin position="216"/>
        <end position="268"/>
    </location>
</feature>
<dbReference type="AlphaFoldDB" id="A0A318JFE2"/>
<dbReference type="Gene3D" id="1.10.287.130">
    <property type="match status" value="1"/>
</dbReference>
<dbReference type="SUPFAM" id="SSF55874">
    <property type="entry name" value="ATPase domain of HSP90 chaperone/DNA topoisomerase II/histidine kinase"/>
    <property type="match status" value="1"/>
</dbReference>
<comment type="catalytic activity">
    <reaction evidence="1">
        <text>ATP + protein L-histidine = ADP + protein N-phospho-L-histidine.</text>
        <dbReference type="EC" id="2.7.13.3"/>
    </reaction>
</comment>
<evidence type="ECO:0000256" key="5">
    <source>
        <dbReference type="ARBA" id="ARBA00022741"/>
    </source>
</evidence>
<keyword evidence="5" id="KW-0547">Nucleotide-binding</keyword>
<dbReference type="SMART" id="SM00388">
    <property type="entry name" value="HisKA"/>
    <property type="match status" value="1"/>
</dbReference>
<keyword evidence="6" id="KW-0418">Kinase</keyword>
<dbReference type="Gene3D" id="3.30.450.20">
    <property type="entry name" value="PAS domain"/>
    <property type="match status" value="2"/>
</dbReference>
<keyword evidence="15" id="KW-1185">Reference proteome</keyword>
<dbReference type="CDD" id="cd00130">
    <property type="entry name" value="PAS"/>
    <property type="match status" value="2"/>
</dbReference>
<keyword evidence="8" id="KW-0902">Two-component regulatory system</keyword>
<evidence type="ECO:0000256" key="3">
    <source>
        <dbReference type="ARBA" id="ARBA00022553"/>
    </source>
</evidence>
<evidence type="ECO:0000259" key="10">
    <source>
        <dbReference type="PROSITE" id="PS50109"/>
    </source>
</evidence>
<dbReference type="InterPro" id="IPR035965">
    <property type="entry name" value="PAS-like_dom_sf"/>
</dbReference>
<dbReference type="PROSITE" id="PS50113">
    <property type="entry name" value="PAC"/>
    <property type="match status" value="2"/>
</dbReference>
<feature type="domain" description="PAS" evidence="12">
    <location>
        <begin position="14"/>
        <end position="71"/>
    </location>
</feature>
<dbReference type="PROSITE" id="PS50112">
    <property type="entry name" value="PAS"/>
    <property type="match status" value="2"/>
</dbReference>
<sequence length="652" mass="72047">MSSRNLPDDKKLIDLQRFQLLVDAITDYAIYMLDVDGRVVSWNAGAQKFKGYAADEIIGQHFSQFHTPEDQAAGLPGRSLQIAETEGRYETEGWRVRKDGSYFWASVIIDAIREDDRLLGFAKITRDITDRKKAEEALRVSEQQFRLLVQGVTDYAIYMLDKEGYVSNWNAGAQRIKGYRQEEVIGTHFSRFYTEEDQLDGVPSRALSTARNEGRFEQEGWRVRKDGSQFRAHVVIDPICDAFGEFVGYAKVTRDITEKHEAAIALKKTEQALQHAQKMETIGKLTGGIAHDFNNLLQIISGNLQLLSAEIAGNPHAERRVSNALAGVKRGAKLASYLLSFGRRQALDPKVVNIGRFVIDMEDMLQRSLGETIEVDTILADDLWNTFVDVAQVENALLNLAVNARDAMDSVGKLTIEISNAVLDENYARTHAEVSAGEYVMLAVSDVGSGMSPEVVAQAFEPFFSTKAEGKGTGLGLSMVYGFVKQSGGHVNIYSELGYGTTVKLYLPRSTEQEGRLATQAEEKIVGGTETILVAEDDEQVRTTAIDILTTLGYKVLHAGDAESALAIIDAGVRVDLLFTDVVMPGPLRSPELARRARERLPELAVLFTSGYTQNAIVHGGRLDEGVELLGKPYSREALALKVRSVIANCKR</sequence>
<dbReference type="InterPro" id="IPR005467">
    <property type="entry name" value="His_kinase_dom"/>
</dbReference>
<proteinExistence type="predicted"/>
<dbReference type="Gene3D" id="3.30.565.10">
    <property type="entry name" value="Histidine kinase-like ATPase, C-terminal domain"/>
    <property type="match status" value="1"/>
</dbReference>
<gene>
    <name evidence="14" type="ORF">DFR42_1011338</name>
</gene>
<dbReference type="OrthoDB" id="9177042at2"/>
<dbReference type="InterPro" id="IPR003661">
    <property type="entry name" value="HisK_dim/P_dom"/>
</dbReference>
<evidence type="ECO:0000313" key="15">
    <source>
        <dbReference type="Proteomes" id="UP000247792"/>
    </source>
</evidence>
<dbReference type="GO" id="GO:0000155">
    <property type="term" value="F:phosphorelay sensor kinase activity"/>
    <property type="evidence" value="ECO:0007669"/>
    <property type="project" value="InterPro"/>
</dbReference>
<protein>
    <recommendedName>
        <fullName evidence="2">histidine kinase</fullName>
        <ecNumber evidence="2">2.7.13.3</ecNumber>
    </recommendedName>
</protein>
<evidence type="ECO:0000256" key="2">
    <source>
        <dbReference type="ARBA" id="ARBA00012438"/>
    </source>
</evidence>
<organism evidence="14 15">
    <name type="scientific">Undibacterium pigrum</name>
    <dbReference type="NCBI Taxonomy" id="401470"/>
    <lineage>
        <taxon>Bacteria</taxon>
        <taxon>Pseudomonadati</taxon>
        <taxon>Pseudomonadota</taxon>
        <taxon>Betaproteobacteria</taxon>
        <taxon>Burkholderiales</taxon>
        <taxon>Oxalobacteraceae</taxon>
        <taxon>Undibacterium</taxon>
    </lineage>
</organism>
<dbReference type="Pfam" id="PF13426">
    <property type="entry name" value="PAS_9"/>
    <property type="match status" value="1"/>
</dbReference>
<dbReference type="InterPro" id="IPR000014">
    <property type="entry name" value="PAS"/>
</dbReference>
<reference evidence="14 15" key="1">
    <citation type="submission" date="2018-05" db="EMBL/GenBank/DDBJ databases">
        <title>Genomic Encyclopedia of Type Strains, Phase IV (KMG-IV): sequencing the most valuable type-strain genomes for metagenomic binning, comparative biology and taxonomic classification.</title>
        <authorList>
            <person name="Goeker M."/>
        </authorList>
    </citation>
    <scope>NUCLEOTIDE SEQUENCE [LARGE SCALE GENOMIC DNA]</scope>
    <source>
        <strain evidence="14 15">DSM 19792</strain>
    </source>
</reference>
<dbReference type="InterPro" id="IPR000700">
    <property type="entry name" value="PAS-assoc_C"/>
</dbReference>
<dbReference type="SMART" id="SM00448">
    <property type="entry name" value="REC"/>
    <property type="match status" value="1"/>
</dbReference>
<evidence type="ECO:0000256" key="6">
    <source>
        <dbReference type="ARBA" id="ARBA00022777"/>
    </source>
</evidence>
<evidence type="ECO:0000256" key="7">
    <source>
        <dbReference type="ARBA" id="ARBA00022840"/>
    </source>
</evidence>
<feature type="domain" description="Response regulatory" evidence="11">
    <location>
        <begin position="531"/>
        <end position="647"/>
    </location>
</feature>
<evidence type="ECO:0000256" key="1">
    <source>
        <dbReference type="ARBA" id="ARBA00000085"/>
    </source>
</evidence>
<dbReference type="CDD" id="cd18161">
    <property type="entry name" value="REC_hyHK_blue-like"/>
    <property type="match status" value="1"/>
</dbReference>
<evidence type="ECO:0000256" key="9">
    <source>
        <dbReference type="PROSITE-ProRule" id="PRU00169"/>
    </source>
</evidence>
<keyword evidence="3 9" id="KW-0597">Phosphoprotein</keyword>
<keyword evidence="7" id="KW-0067">ATP-binding</keyword>
<dbReference type="PROSITE" id="PS50109">
    <property type="entry name" value="HIS_KIN"/>
    <property type="match status" value="1"/>
</dbReference>
<dbReference type="Pfam" id="PF00989">
    <property type="entry name" value="PAS"/>
    <property type="match status" value="1"/>
</dbReference>
<evidence type="ECO:0000259" key="11">
    <source>
        <dbReference type="PROSITE" id="PS50110"/>
    </source>
</evidence>
<dbReference type="CDD" id="cd00082">
    <property type="entry name" value="HisKA"/>
    <property type="match status" value="1"/>
</dbReference>